<dbReference type="PROSITE" id="PS50011">
    <property type="entry name" value="PROTEIN_KINASE_DOM"/>
    <property type="match status" value="2"/>
</dbReference>
<evidence type="ECO:0000256" key="18">
    <source>
        <dbReference type="ARBA" id="ARBA00047899"/>
    </source>
</evidence>
<dbReference type="SUPFAM" id="SSF56112">
    <property type="entry name" value="Protein kinase-like (PK-like)"/>
    <property type="match status" value="2"/>
</dbReference>
<dbReference type="SUPFAM" id="SSF52058">
    <property type="entry name" value="L domain-like"/>
    <property type="match status" value="3"/>
</dbReference>
<dbReference type="Pfam" id="PF08263">
    <property type="entry name" value="LRRNT_2"/>
    <property type="match status" value="2"/>
</dbReference>
<keyword evidence="25" id="KW-1185">Reference proteome</keyword>
<dbReference type="PROSITE" id="PS51450">
    <property type="entry name" value="LRR"/>
    <property type="match status" value="7"/>
</dbReference>
<dbReference type="InterPro" id="IPR001611">
    <property type="entry name" value="Leu-rich_rpt"/>
</dbReference>
<evidence type="ECO:0000256" key="2">
    <source>
        <dbReference type="ARBA" id="ARBA00008684"/>
    </source>
</evidence>
<reference evidence="24" key="1">
    <citation type="journal article" date="2023" name="Nat. Commun.">
        <title>Diploid and tetraploid genomes of Acorus and the evolution of monocots.</title>
        <authorList>
            <person name="Ma L."/>
            <person name="Liu K.W."/>
            <person name="Li Z."/>
            <person name="Hsiao Y.Y."/>
            <person name="Qi Y."/>
            <person name="Fu T."/>
            <person name="Tang G.D."/>
            <person name="Zhang D."/>
            <person name="Sun W.H."/>
            <person name="Liu D.K."/>
            <person name="Li Y."/>
            <person name="Chen G.Z."/>
            <person name="Liu X.D."/>
            <person name="Liao X.Y."/>
            <person name="Jiang Y.T."/>
            <person name="Yu X."/>
            <person name="Hao Y."/>
            <person name="Huang J."/>
            <person name="Zhao X.W."/>
            <person name="Ke S."/>
            <person name="Chen Y.Y."/>
            <person name="Wu W.L."/>
            <person name="Hsu J.L."/>
            <person name="Lin Y.F."/>
            <person name="Huang M.D."/>
            <person name="Li C.Y."/>
            <person name="Huang L."/>
            <person name="Wang Z.W."/>
            <person name="Zhao X."/>
            <person name="Zhong W.Y."/>
            <person name="Peng D.H."/>
            <person name="Ahmad S."/>
            <person name="Lan S."/>
            <person name="Zhang J.S."/>
            <person name="Tsai W.C."/>
            <person name="Van de Peer Y."/>
            <person name="Liu Z.J."/>
        </authorList>
    </citation>
    <scope>NUCLEOTIDE SEQUENCE</scope>
    <source>
        <strain evidence="24">CP</strain>
    </source>
</reference>
<feature type="domain" description="Protein kinase" evidence="23">
    <location>
        <begin position="1744"/>
        <end position="2032"/>
    </location>
</feature>
<dbReference type="GO" id="GO:0004674">
    <property type="term" value="F:protein serine/threonine kinase activity"/>
    <property type="evidence" value="ECO:0007669"/>
    <property type="project" value="UniProtKB-KW"/>
</dbReference>
<keyword evidence="4" id="KW-1003">Cell membrane</keyword>
<keyword evidence="8 21" id="KW-0812">Transmembrane</keyword>
<dbReference type="InterPro" id="IPR008271">
    <property type="entry name" value="Ser/Thr_kinase_AS"/>
</dbReference>
<dbReference type="Proteomes" id="UP001180020">
    <property type="component" value="Unassembled WGS sequence"/>
</dbReference>
<organism evidence="24 25">
    <name type="scientific">Acorus calamus</name>
    <name type="common">Sweet flag</name>
    <dbReference type="NCBI Taxonomy" id="4465"/>
    <lineage>
        <taxon>Eukaryota</taxon>
        <taxon>Viridiplantae</taxon>
        <taxon>Streptophyta</taxon>
        <taxon>Embryophyta</taxon>
        <taxon>Tracheophyta</taxon>
        <taxon>Spermatophyta</taxon>
        <taxon>Magnoliopsida</taxon>
        <taxon>Liliopsida</taxon>
        <taxon>Acoraceae</taxon>
        <taxon>Acorus</taxon>
    </lineage>
</organism>
<evidence type="ECO:0000256" key="13">
    <source>
        <dbReference type="ARBA" id="ARBA00022840"/>
    </source>
</evidence>
<dbReference type="GO" id="GO:0005886">
    <property type="term" value="C:plasma membrane"/>
    <property type="evidence" value="ECO:0007669"/>
    <property type="project" value="UniProtKB-SubCell"/>
</dbReference>
<comment type="catalytic activity">
    <reaction evidence="18">
        <text>L-threonyl-[protein] + ATP = O-phospho-L-threonyl-[protein] + ADP + H(+)</text>
        <dbReference type="Rhea" id="RHEA:46608"/>
        <dbReference type="Rhea" id="RHEA-COMP:11060"/>
        <dbReference type="Rhea" id="RHEA-COMP:11605"/>
        <dbReference type="ChEBI" id="CHEBI:15378"/>
        <dbReference type="ChEBI" id="CHEBI:30013"/>
        <dbReference type="ChEBI" id="CHEBI:30616"/>
        <dbReference type="ChEBI" id="CHEBI:61977"/>
        <dbReference type="ChEBI" id="CHEBI:456216"/>
        <dbReference type="EC" id="2.7.11.1"/>
    </reaction>
</comment>
<dbReference type="InterPro" id="IPR017441">
    <property type="entry name" value="Protein_kinase_ATP_BS"/>
</dbReference>
<dbReference type="PROSITE" id="PS00108">
    <property type="entry name" value="PROTEIN_KINASE_ST"/>
    <property type="match status" value="2"/>
</dbReference>
<keyword evidence="5" id="KW-0723">Serine/threonine-protein kinase</keyword>
<dbReference type="GO" id="GO:0006950">
    <property type="term" value="P:response to stress"/>
    <property type="evidence" value="ECO:0007669"/>
    <property type="project" value="UniProtKB-ARBA"/>
</dbReference>
<dbReference type="SMART" id="SM00220">
    <property type="entry name" value="S_TKc"/>
    <property type="match status" value="2"/>
</dbReference>
<evidence type="ECO:0000256" key="19">
    <source>
        <dbReference type="ARBA" id="ARBA00048679"/>
    </source>
</evidence>
<dbReference type="Pfam" id="PF00560">
    <property type="entry name" value="LRR_1"/>
    <property type="match status" value="14"/>
</dbReference>
<evidence type="ECO:0000256" key="16">
    <source>
        <dbReference type="ARBA" id="ARBA00023170"/>
    </source>
</evidence>
<keyword evidence="14 21" id="KW-1133">Transmembrane helix</keyword>
<dbReference type="Pfam" id="PF13516">
    <property type="entry name" value="LRR_6"/>
    <property type="match status" value="1"/>
</dbReference>
<dbReference type="Pfam" id="PF00069">
    <property type="entry name" value="Pkinase"/>
    <property type="match status" value="2"/>
</dbReference>
<evidence type="ECO:0000256" key="1">
    <source>
        <dbReference type="ARBA" id="ARBA00004251"/>
    </source>
</evidence>
<evidence type="ECO:0000313" key="24">
    <source>
        <dbReference type="EMBL" id="KAK1323285.1"/>
    </source>
</evidence>
<comment type="catalytic activity">
    <reaction evidence="19">
        <text>L-seryl-[protein] + ATP = O-phospho-L-seryl-[protein] + ADP + H(+)</text>
        <dbReference type="Rhea" id="RHEA:17989"/>
        <dbReference type="Rhea" id="RHEA-COMP:9863"/>
        <dbReference type="Rhea" id="RHEA-COMP:11604"/>
        <dbReference type="ChEBI" id="CHEBI:15378"/>
        <dbReference type="ChEBI" id="CHEBI:29999"/>
        <dbReference type="ChEBI" id="CHEBI:30616"/>
        <dbReference type="ChEBI" id="CHEBI:83421"/>
        <dbReference type="ChEBI" id="CHEBI:456216"/>
        <dbReference type="EC" id="2.7.11.1"/>
    </reaction>
</comment>
<sequence>MRGPLFLLFFISLSIPFTLVSTLSSDGESLLSLSKNLTIPTPILSTWTASHPDPCNWTGVECGSRHNYVVTLNLSGTGVSGTLGPDIGRLRFLRTLDLSTNNISGSLPPELGNCPRLSYLDLSSNSLSGKIPESLFLIPVLDSVILNNNLFSSPTPSSVGESSQLQYLYLSNNNLSGVIPESLNRLKNLVYLDLSENHFSGEITYGSENCTNIQYLDLSYNSFDGGIPSRLRSCTSMNTFAAVSANLAGPIPSWFGSFSQLSLLYLSQNHLSGPIPPEIGKCSSLTELLLKENLLDGVIPAELGSLRNLTNLWLYTNHLSGELPIEVWKIPTLEEVFIYNNSLSGQLPVEITELRHLKNLSLFNNDFSGVVPKGLGLNSSIEELDLSHNRFSSEIPPNLCSSKHLERLILAYNQFQGSIPLDIGECSSLWRLRLDHNNLSGLLPHFLENSGLSYMDLSMNNINGSIPPSLGNCRDITLINLSNNRLAGLIPLEIGNLVNLQVLDLSSNFLNGSLTPQISQCAGLHILDLGFNSINGSIPLSLSKLTGLQYLVLQNNRFDGEIPDIFGQFQQLLDLRMGGNLLVGGIPQSFGKLTSLNIQLDLSDNGLIGGISPLASLNNLQKLDLSGNNLSDNIMKLAALSSLTEVNISYNHFIGPIPVSWIKFLQSSPSSFLGNSDICIPCQEGEPNCTDVSNVSPCSRSSKKKGGLSKTKIVLVTVWSLVFCVLVFSMLGYLLLKRRRAAAKKDEVPLQEGSIFTLNQIMEVTDMLNEKYVIGRGAHGTVYKAYLSPDKIYAVKKLSCTRKKGLSMSMVREIQTVGKIRHRNLVRLVDFWVRTDYGLILYDYMEIGSLHDVLHEINPPPILLWEVRFRIALGIAQGLKYLHHDCNPAIVHRDIKPKNILLDLDMEPHISDFGIATLIDTSVSPKSSVIIGTIGYMSPETAFTTRKSKESDVYSYGVVLLELITRLKAVDPSFPENTDIVSWVNSNLNGREGHCLDRIVDPGLIREFMGSRDMEEVAKVLLLALRCTAKDAGDRPSMRDVVKQLTDLQMSLRRATYQTQFGASSSPYRPVPGEVPSLSPAQEITGKPFLPHQSPPLFAEVRTIFIVGVPDDVKERELQNLLRWFPGFEASEVHSTSSREEDEEELASKMKELKRTTSGPLFLLFFISLSIPFTLVSTLSSDGHSLLSLSKNLTIPTPILSTWTASEPDPCNWTGVECGSRHNYVVTLNLSGTGVSGTLGPDIRWLRFLHTLDLSTNNISGSLPPELGNCPRLSYLDLSSNSLSGKIPESLFLIPVLDSVILNNNLFSSPIPSSVGESSQLQYLYLSNNNLSGVIPESLNRLKNLVYLDLSENHFSGEITYGSENCTNMQYLDLSYNSFDGGIPSRLRNCTSMNTFAAVSANLAGPIPSWFGSFSQLSLLYLSQNHLSDPIPPEIGKCSSLTELLLKENLLDGVIPAELGSLRNLTNLWLYTNHLSGEIPIEVWKIPTLEEVFIYNNSLSGQLPVEITELRHLKNLSLFNNDFSGVVPKGLGLNSSIEELDLSHNRFSGEIPPNLCFSKHLERLILAYNQFQGSIPLDIGECSSLWRLRLDHNNLSGLLPHLLENSGLIPLEIENLVNLQVLDLSSNFLNGLQYLVLQNNRFTGEIPPSFGDLKSLSINLDLSNNRLIGGVSPLALLNNLPRLDLSGNNLTDNLTKLGALSSLIEISVSLVKKRRRAATKKDEVPLQEGSSFTLNQIMEVTDMLNEKYVIGRGAHGTVYKAYLSPDKIYAVKKLTCTQKKGLSMSMVREIQTVGKIRHRNLVRLVDFWVRTDYGLILYDYMESGSLHDVLHEINPPPILLWDVRHKIALGIAQGLEYLHHDCNPVIVHRDIKPKNILLDLDMEPHISDFGIATLIDTSVSPLSSVIIGTIGYMSPETAFTTRKSKESDVYSYGVVLLELITRLKAVDPSFPENTDIVSWVNSNLNGGEGHCLNRIVDPGLIREFMGSRDMEEVAKVLSLALRCTANEARDRPSMRDVVKQLTDVKMRFSLHK</sequence>
<dbReference type="SUPFAM" id="SSF52047">
    <property type="entry name" value="RNI-like"/>
    <property type="match status" value="1"/>
</dbReference>
<dbReference type="InterPro" id="IPR011009">
    <property type="entry name" value="Kinase-like_dom_sf"/>
</dbReference>
<protein>
    <recommendedName>
        <fullName evidence="3">non-specific serine/threonine protein kinase</fullName>
        <ecNumber evidence="3">2.7.11.1</ecNumber>
    </recommendedName>
</protein>
<feature type="domain" description="Protein kinase" evidence="23">
    <location>
        <begin position="768"/>
        <end position="1052"/>
    </location>
</feature>
<evidence type="ECO:0000256" key="14">
    <source>
        <dbReference type="ARBA" id="ARBA00022989"/>
    </source>
</evidence>
<comment type="similarity">
    <text evidence="2">Belongs to the protein kinase superfamily. Ser/Thr protein kinase family.</text>
</comment>
<dbReference type="Gene3D" id="3.30.200.20">
    <property type="entry name" value="Phosphorylase Kinase, domain 1"/>
    <property type="match status" value="2"/>
</dbReference>
<keyword evidence="10" id="KW-0677">Repeat</keyword>
<evidence type="ECO:0000259" key="23">
    <source>
        <dbReference type="PROSITE" id="PS50011"/>
    </source>
</evidence>
<dbReference type="EMBL" id="JAUJYO010000002">
    <property type="protein sequence ID" value="KAK1323285.1"/>
    <property type="molecule type" value="Genomic_DNA"/>
</dbReference>
<dbReference type="FunFam" id="3.80.10.10:FF:000383">
    <property type="entry name" value="Leucine-rich repeat receptor protein kinase EMS1"/>
    <property type="match status" value="1"/>
</dbReference>
<dbReference type="InterPro" id="IPR032675">
    <property type="entry name" value="LRR_dom_sf"/>
</dbReference>
<evidence type="ECO:0000256" key="6">
    <source>
        <dbReference type="ARBA" id="ARBA00022614"/>
    </source>
</evidence>
<evidence type="ECO:0000256" key="17">
    <source>
        <dbReference type="ARBA" id="ARBA00023180"/>
    </source>
</evidence>
<evidence type="ECO:0000256" key="5">
    <source>
        <dbReference type="ARBA" id="ARBA00022527"/>
    </source>
</evidence>
<comment type="caution">
    <text evidence="24">The sequence shown here is derived from an EMBL/GenBank/DDBJ whole genome shotgun (WGS) entry which is preliminary data.</text>
</comment>
<keyword evidence="15 21" id="KW-0472">Membrane</keyword>
<dbReference type="FunFam" id="1.10.510.10:FF:000569">
    <property type="entry name" value="Serine/threonine-protein kinase-like protein CCR4"/>
    <property type="match status" value="2"/>
</dbReference>
<evidence type="ECO:0000256" key="7">
    <source>
        <dbReference type="ARBA" id="ARBA00022679"/>
    </source>
</evidence>
<feature type="transmembrane region" description="Helical" evidence="21">
    <location>
        <begin position="1159"/>
        <end position="1179"/>
    </location>
</feature>
<keyword evidence="6" id="KW-0433">Leucine-rich repeat</keyword>
<keyword evidence="13 20" id="KW-0067">ATP-binding</keyword>
<evidence type="ECO:0000256" key="10">
    <source>
        <dbReference type="ARBA" id="ARBA00022737"/>
    </source>
</evidence>
<dbReference type="EC" id="2.7.11.1" evidence="3"/>
<dbReference type="SMART" id="SM00369">
    <property type="entry name" value="LRR_TYP"/>
    <property type="match status" value="20"/>
</dbReference>
<evidence type="ECO:0000256" key="3">
    <source>
        <dbReference type="ARBA" id="ARBA00012513"/>
    </source>
</evidence>
<feature type="signal peptide" evidence="22">
    <location>
        <begin position="1"/>
        <end position="22"/>
    </location>
</feature>
<evidence type="ECO:0000256" key="11">
    <source>
        <dbReference type="ARBA" id="ARBA00022741"/>
    </source>
</evidence>
<evidence type="ECO:0000313" key="25">
    <source>
        <dbReference type="Proteomes" id="UP001180020"/>
    </source>
</evidence>
<name>A0AAV9FBA6_ACOCL</name>
<evidence type="ECO:0000256" key="12">
    <source>
        <dbReference type="ARBA" id="ARBA00022777"/>
    </source>
</evidence>
<comment type="subcellular location">
    <subcellularLocation>
        <location evidence="1">Cell membrane</location>
        <topology evidence="1">Single-pass type I membrane protein</topology>
    </subcellularLocation>
</comment>
<keyword evidence="16 24" id="KW-0675">Receptor</keyword>
<evidence type="ECO:0000256" key="4">
    <source>
        <dbReference type="ARBA" id="ARBA00022475"/>
    </source>
</evidence>
<dbReference type="PANTHER" id="PTHR27000:SF585">
    <property type="entry name" value="LEUCINE-RICH REPEAT RECEPTOR-LIKE PROTEIN KINASE PEPR1"/>
    <property type="match status" value="1"/>
</dbReference>
<dbReference type="PANTHER" id="PTHR27000">
    <property type="entry name" value="LEUCINE-RICH REPEAT RECEPTOR-LIKE PROTEIN KINASE FAMILY PROTEIN-RELATED"/>
    <property type="match status" value="1"/>
</dbReference>
<keyword evidence="9 22" id="KW-0732">Signal</keyword>
<evidence type="ECO:0000256" key="15">
    <source>
        <dbReference type="ARBA" id="ARBA00023136"/>
    </source>
</evidence>
<keyword evidence="12 24" id="KW-0418">Kinase</keyword>
<dbReference type="FunFam" id="3.30.200.20:FF:000260">
    <property type="entry name" value="LRR receptor-like serine/threonine-protein kinase RPK2"/>
    <property type="match status" value="2"/>
</dbReference>
<evidence type="ECO:0000256" key="22">
    <source>
        <dbReference type="SAM" id="SignalP"/>
    </source>
</evidence>
<dbReference type="Pfam" id="PF13855">
    <property type="entry name" value="LRR_8"/>
    <property type="match status" value="2"/>
</dbReference>
<evidence type="ECO:0000256" key="21">
    <source>
        <dbReference type="SAM" id="Phobius"/>
    </source>
</evidence>
<proteinExistence type="inferred from homology"/>
<accession>A0AAV9FBA6</accession>
<keyword evidence="11 20" id="KW-0547">Nucleotide-binding</keyword>
<feature type="chain" id="PRO_5043776486" description="non-specific serine/threonine protein kinase" evidence="22">
    <location>
        <begin position="23"/>
        <end position="2032"/>
    </location>
</feature>
<feature type="binding site" evidence="20">
    <location>
        <position position="1773"/>
    </location>
    <ligand>
        <name>ATP</name>
        <dbReference type="ChEBI" id="CHEBI:30616"/>
    </ligand>
</feature>
<dbReference type="FunFam" id="3.80.10.10:FF:000095">
    <property type="entry name" value="LRR receptor-like serine/threonine-protein kinase GSO1"/>
    <property type="match status" value="3"/>
</dbReference>
<reference evidence="24" key="2">
    <citation type="submission" date="2023-06" db="EMBL/GenBank/DDBJ databases">
        <authorList>
            <person name="Ma L."/>
            <person name="Liu K.-W."/>
            <person name="Li Z."/>
            <person name="Hsiao Y.-Y."/>
            <person name="Qi Y."/>
            <person name="Fu T."/>
            <person name="Tang G."/>
            <person name="Zhang D."/>
            <person name="Sun W.-H."/>
            <person name="Liu D.-K."/>
            <person name="Li Y."/>
            <person name="Chen G.-Z."/>
            <person name="Liu X.-D."/>
            <person name="Liao X.-Y."/>
            <person name="Jiang Y.-T."/>
            <person name="Yu X."/>
            <person name="Hao Y."/>
            <person name="Huang J."/>
            <person name="Zhao X.-W."/>
            <person name="Ke S."/>
            <person name="Chen Y.-Y."/>
            <person name="Wu W.-L."/>
            <person name="Hsu J.-L."/>
            <person name="Lin Y.-F."/>
            <person name="Huang M.-D."/>
            <person name="Li C.-Y."/>
            <person name="Huang L."/>
            <person name="Wang Z.-W."/>
            <person name="Zhao X."/>
            <person name="Zhong W.-Y."/>
            <person name="Peng D.-H."/>
            <person name="Ahmad S."/>
            <person name="Lan S."/>
            <person name="Zhang J.-S."/>
            <person name="Tsai W.-C."/>
            <person name="Van De Peer Y."/>
            <person name="Liu Z.-J."/>
        </authorList>
    </citation>
    <scope>NUCLEOTIDE SEQUENCE</scope>
    <source>
        <strain evidence="24">CP</strain>
        <tissue evidence="24">Leaves</tissue>
    </source>
</reference>
<dbReference type="PROSITE" id="PS00107">
    <property type="entry name" value="PROTEIN_KINASE_ATP"/>
    <property type="match status" value="2"/>
</dbReference>
<dbReference type="Gene3D" id="1.10.510.10">
    <property type="entry name" value="Transferase(Phosphotransferase) domain 1"/>
    <property type="match status" value="2"/>
</dbReference>
<evidence type="ECO:0000256" key="9">
    <source>
        <dbReference type="ARBA" id="ARBA00022729"/>
    </source>
</evidence>
<dbReference type="InterPro" id="IPR003591">
    <property type="entry name" value="Leu-rich_rpt_typical-subtyp"/>
</dbReference>
<keyword evidence="17" id="KW-0325">Glycoprotein</keyword>
<gene>
    <name evidence="24" type="primary">INRPK1</name>
    <name evidence="24" type="ORF">QJS10_CPA02g01438</name>
</gene>
<keyword evidence="7" id="KW-0808">Transferase</keyword>
<feature type="transmembrane region" description="Helical" evidence="21">
    <location>
        <begin position="713"/>
        <end position="736"/>
    </location>
</feature>
<dbReference type="PRINTS" id="PR00019">
    <property type="entry name" value="LEURICHRPT"/>
</dbReference>
<feature type="binding site" evidence="20">
    <location>
        <position position="797"/>
    </location>
    <ligand>
        <name>ATP</name>
        <dbReference type="ChEBI" id="CHEBI:30616"/>
    </ligand>
</feature>
<dbReference type="InterPro" id="IPR013210">
    <property type="entry name" value="LRR_N_plant-typ"/>
</dbReference>
<dbReference type="FunFam" id="3.80.10.10:FF:000275">
    <property type="entry name" value="Leucine-rich repeat receptor-like protein kinase"/>
    <property type="match status" value="1"/>
</dbReference>
<dbReference type="InterPro" id="IPR000719">
    <property type="entry name" value="Prot_kinase_dom"/>
</dbReference>
<dbReference type="GO" id="GO:0005524">
    <property type="term" value="F:ATP binding"/>
    <property type="evidence" value="ECO:0007669"/>
    <property type="project" value="UniProtKB-UniRule"/>
</dbReference>
<dbReference type="Gene3D" id="3.80.10.10">
    <property type="entry name" value="Ribonuclease Inhibitor"/>
    <property type="match status" value="9"/>
</dbReference>
<evidence type="ECO:0000256" key="8">
    <source>
        <dbReference type="ARBA" id="ARBA00022692"/>
    </source>
</evidence>
<evidence type="ECO:0000256" key="20">
    <source>
        <dbReference type="PROSITE-ProRule" id="PRU10141"/>
    </source>
</evidence>